<dbReference type="EMBL" id="CCAG010005690">
    <property type="status" value="NOT_ANNOTATED_CDS"/>
    <property type="molecule type" value="Genomic_DNA"/>
</dbReference>
<dbReference type="PANTHER" id="PTHR11733:SF133">
    <property type="entry name" value="PHOSPHATE-REGULATING NEUTRAL ENDOPEPTIDASE PHEX"/>
    <property type="match status" value="1"/>
</dbReference>
<sequence length="1449" mass="166090">MARFFALLLPIFLLFTKLCTINCDNDEALARNGRSSYIDSNHYRPDNLYRLPEAKYDDKEEFKAKDGQLSAAEVDARIKNVFILTSEPHLSSFTSSSVIVSKSEARFNSYQMHEDQSKPLARSTTDPFTSNLMNIFKVQRNPDGKLSFAYDKFLPLQPTANTDLNAAYTRNRDSPILFPTDEPNTKSPFSVDVAECLEQGKTFCTKIRNYPKLGHLENILKREFPNVELFFGVDKDVPDNITQRMNVPFEDSLCKSHEKIIYPEAAESESSNWSYIVNNPNFKQGIRIEECENEGSQCNSMLSLPKDYYATCKQNFIFRSLVALTPDGKLINDHFKMPSCCKCVVKSINCDTDETFTKDGGDEEELQTRNPQLSRTYPHQRHRRHISPDEIDATIRKVFNLSSEPHSSSFSGSSIIVSNSEAHFNSYREVMHGDQPKPLVRPTTDPFTSNLMNIFKVQRNPDGKLSFAYDKFLPLQPTANTDLIPAYTRNRDSPLLFPANEPNKESPFSVDVTECLEQGKTFCTKVRNYPKLGHLEDILKREFPNVELFFGEDIEVPQRIMPHIDIEPFEEFLCKSHEKVIYPEAAESKSSNWSYIVNDANFKQGIRIEECENEGSQCNSMLSLPKGYYATYNLSVCSVNSDQNPARRFTGIDANDGGANGSTKALPPIIGHQNKQAINSLCRSNECLRAAASLIYSMDEKTDPCEDFYQFTCGRWADEHPRPDSVTSNDWFREAQAKIMRQLRKFLQQNITDNEPTTVSKAKLMFKGCMDTKLLDERDMEPLVYFLKQFELPLIPGGLNLTLEMEASGQSPEFNWLKSLVLIKKYLGMDLIIGFDILPDPLNRTIKRIAFGTPEVDTALPFNNDDVHKILHKIRRRTIFFETDNDDVEKWDEEVEAASKQTSAGLEAYIVYVKKMMDLYISYFDPDVDSDEIHQQTAAITLNAIKVARRIYKLKDAVENSTTKSSKNPIDDIVYVTVNELQNQTDKLIAPQTLPIWRNYLQWMISDNNIDKFNVSHLQIITSQADIQYLQTMIEYIVSIPTEHLEFYIWLSAVEELILHTTSEMRLLHAEYLSVVIGTESSSPRSLYCTHGVNSLMGMAVSYALVDDNFTRHKLPNVRRMLENIRQAFNDLVRSTSWMDEPTKRETLKKSAGMQSFIGYPDWITNATALNAYYAGVTVNASMHLENMVGVLHWQMQVMLEYFNEPETFHWATSPSNVNAFHIFQANAITIPIAILQYPFYDLGLDVFMLLPYYDHHLCKQAQCFITCRALNYGSIGTILGHELTHGFDDSGRMFDKNGNMLQWWSNETINEYINRTECFVEQYNRYYLPDIDEYINGELTLGENIADNGGMREAYYAYKLHIKNNGKEVMQLPGLEHYTHEQLFFISFGNLWCESYTKAASRYAVEDSHCPGKIRLKGVLTNSIEFARTFECTKGTTMNPDDSKCRIW</sequence>
<comment type="subcellular location">
    <subcellularLocation>
        <location evidence="2">Cell membrane</location>
        <topology evidence="2">Single-pass type II membrane protein</topology>
    </subcellularLocation>
</comment>
<dbReference type="EnsemblMetazoa" id="GMOY007932-RA">
    <property type="protein sequence ID" value="GMOY007932-PA"/>
    <property type="gene ID" value="GMOY007932"/>
</dbReference>
<evidence type="ECO:0000256" key="4">
    <source>
        <dbReference type="ARBA" id="ARBA00022670"/>
    </source>
</evidence>
<dbReference type="InterPro" id="IPR008753">
    <property type="entry name" value="Peptidase_M13_N"/>
</dbReference>
<evidence type="ECO:0000259" key="10">
    <source>
        <dbReference type="Pfam" id="PF01431"/>
    </source>
</evidence>
<dbReference type="CDD" id="cd08662">
    <property type="entry name" value="M13"/>
    <property type="match status" value="1"/>
</dbReference>
<evidence type="ECO:0000259" key="11">
    <source>
        <dbReference type="Pfam" id="PF05649"/>
    </source>
</evidence>
<dbReference type="VEuPathDB" id="VectorBase:GMOY007932"/>
<comment type="similarity">
    <text evidence="3">Belongs to the peptidase M13 family.</text>
</comment>
<dbReference type="Gene3D" id="3.40.390.10">
    <property type="entry name" value="Collagenase (Catalytic Domain)"/>
    <property type="match status" value="1"/>
</dbReference>
<feature type="domain" description="Peptidase M13 C-terminal" evidence="10">
    <location>
        <begin position="1269"/>
        <end position="1445"/>
    </location>
</feature>
<dbReference type="Pfam" id="PF05649">
    <property type="entry name" value="Peptidase_M13_N"/>
    <property type="match status" value="1"/>
</dbReference>
<dbReference type="Pfam" id="PF16077">
    <property type="entry name" value="Spaetzle"/>
    <property type="match status" value="2"/>
</dbReference>
<feature type="domain" description="Peptidase M13 N-terminal" evidence="11">
    <location>
        <begin position="704"/>
        <end position="1161"/>
    </location>
</feature>
<organism evidence="13 14">
    <name type="scientific">Glossina morsitans morsitans</name>
    <name type="common">Savannah tsetse fly</name>
    <dbReference type="NCBI Taxonomy" id="37546"/>
    <lineage>
        <taxon>Eukaryota</taxon>
        <taxon>Metazoa</taxon>
        <taxon>Ecdysozoa</taxon>
        <taxon>Arthropoda</taxon>
        <taxon>Hexapoda</taxon>
        <taxon>Insecta</taxon>
        <taxon>Pterygota</taxon>
        <taxon>Neoptera</taxon>
        <taxon>Endopterygota</taxon>
        <taxon>Diptera</taxon>
        <taxon>Brachycera</taxon>
        <taxon>Muscomorpha</taxon>
        <taxon>Hippoboscoidea</taxon>
        <taxon>Glossinidae</taxon>
        <taxon>Glossina</taxon>
    </lineage>
</organism>
<dbReference type="PROSITE" id="PS51885">
    <property type="entry name" value="NEPRILYSIN"/>
    <property type="match status" value="1"/>
</dbReference>
<dbReference type="SUPFAM" id="SSF55486">
    <property type="entry name" value="Metalloproteases ('zincins'), catalytic domain"/>
    <property type="match status" value="1"/>
</dbReference>
<evidence type="ECO:0000256" key="2">
    <source>
        <dbReference type="ARBA" id="ARBA00004401"/>
    </source>
</evidence>
<evidence type="ECO:0000256" key="3">
    <source>
        <dbReference type="ARBA" id="ARBA00007357"/>
    </source>
</evidence>
<accession>A0A1B0G3N3</accession>
<dbReference type="PANTHER" id="PTHR11733">
    <property type="entry name" value="ZINC METALLOPROTEASE FAMILY M13 NEPRILYSIN-RELATED"/>
    <property type="match status" value="1"/>
</dbReference>
<keyword evidence="4" id="KW-0645">Protease</keyword>
<name>A0A1B0G3N3_GLOMM</name>
<evidence type="ECO:0000313" key="14">
    <source>
        <dbReference type="Proteomes" id="UP000092444"/>
    </source>
</evidence>
<evidence type="ECO:0000256" key="8">
    <source>
        <dbReference type="ARBA" id="ARBA00023049"/>
    </source>
</evidence>
<keyword evidence="14" id="KW-1185">Reference proteome</keyword>
<evidence type="ECO:0000256" key="9">
    <source>
        <dbReference type="SAM" id="SignalP"/>
    </source>
</evidence>
<dbReference type="Gene3D" id="2.10.90.10">
    <property type="entry name" value="Cystine-knot cytokines"/>
    <property type="match status" value="2"/>
</dbReference>
<reference evidence="13" key="1">
    <citation type="submission" date="2020-05" db="UniProtKB">
        <authorList>
            <consortium name="EnsemblMetazoa"/>
        </authorList>
    </citation>
    <scope>IDENTIFICATION</scope>
    <source>
        <strain evidence="13">Yale</strain>
    </source>
</reference>
<dbReference type="PhylomeDB" id="A0A1B0G3N3"/>
<evidence type="ECO:0000313" key="13">
    <source>
        <dbReference type="EnsemblMetazoa" id="GMOY007932-PA"/>
    </source>
</evidence>
<keyword evidence="9" id="KW-0732">Signal</keyword>
<keyword evidence="7" id="KW-0862">Zinc</keyword>
<dbReference type="GO" id="GO:0005886">
    <property type="term" value="C:plasma membrane"/>
    <property type="evidence" value="ECO:0007669"/>
    <property type="project" value="UniProtKB-SubCell"/>
</dbReference>
<dbReference type="Pfam" id="PF01431">
    <property type="entry name" value="Peptidase_M13"/>
    <property type="match status" value="1"/>
</dbReference>
<protein>
    <submittedName>
        <fullName evidence="13">Uncharacterized protein</fullName>
    </submittedName>
</protein>
<dbReference type="InterPro" id="IPR032104">
    <property type="entry name" value="Spaetzle"/>
</dbReference>
<evidence type="ECO:0000256" key="6">
    <source>
        <dbReference type="ARBA" id="ARBA00022801"/>
    </source>
</evidence>
<dbReference type="InterPro" id="IPR029034">
    <property type="entry name" value="Cystine-knot_cytokine"/>
</dbReference>
<dbReference type="InterPro" id="IPR024079">
    <property type="entry name" value="MetalloPept_cat_dom_sf"/>
</dbReference>
<dbReference type="GO" id="GO:0004222">
    <property type="term" value="F:metalloendopeptidase activity"/>
    <property type="evidence" value="ECO:0007669"/>
    <property type="project" value="InterPro"/>
</dbReference>
<dbReference type="Gene3D" id="1.10.1380.10">
    <property type="entry name" value="Neutral endopeptidase , domain2"/>
    <property type="match status" value="1"/>
</dbReference>
<evidence type="ECO:0000256" key="7">
    <source>
        <dbReference type="ARBA" id="ARBA00022833"/>
    </source>
</evidence>
<keyword evidence="6" id="KW-0378">Hydrolase</keyword>
<evidence type="ECO:0000256" key="1">
    <source>
        <dbReference type="ARBA" id="ARBA00001947"/>
    </source>
</evidence>
<dbReference type="SUPFAM" id="SSF57501">
    <property type="entry name" value="Cystine-knot cytokines"/>
    <property type="match status" value="2"/>
</dbReference>
<dbReference type="GO" id="GO:0046872">
    <property type="term" value="F:metal ion binding"/>
    <property type="evidence" value="ECO:0007669"/>
    <property type="project" value="UniProtKB-KW"/>
</dbReference>
<dbReference type="PRINTS" id="PR00786">
    <property type="entry name" value="NEPRILYSIN"/>
</dbReference>
<comment type="cofactor">
    <cofactor evidence="1">
        <name>Zn(2+)</name>
        <dbReference type="ChEBI" id="CHEBI:29105"/>
    </cofactor>
</comment>
<feature type="signal peptide" evidence="9">
    <location>
        <begin position="1"/>
        <end position="23"/>
    </location>
</feature>
<dbReference type="GO" id="GO:0016485">
    <property type="term" value="P:protein processing"/>
    <property type="evidence" value="ECO:0007669"/>
    <property type="project" value="TreeGrafter"/>
</dbReference>
<dbReference type="InterPro" id="IPR042089">
    <property type="entry name" value="Peptidase_M13_dom_2"/>
</dbReference>
<keyword evidence="5" id="KW-0479">Metal-binding</keyword>
<keyword evidence="8" id="KW-0482">Metalloprotease</keyword>
<evidence type="ECO:0000256" key="5">
    <source>
        <dbReference type="ARBA" id="ARBA00022723"/>
    </source>
</evidence>
<dbReference type="STRING" id="37546.A0A1B0G3N3"/>
<feature type="domain" description="Spaetzle" evidence="12">
    <location>
        <begin position="252"/>
        <end position="345"/>
    </location>
</feature>
<dbReference type="InterPro" id="IPR018497">
    <property type="entry name" value="Peptidase_M13_C"/>
</dbReference>
<feature type="chain" id="PRO_5008407871" evidence="9">
    <location>
        <begin position="24"/>
        <end position="1449"/>
    </location>
</feature>
<dbReference type="FunFam" id="2.10.90.10:FF:000056">
    <property type="entry name" value="Protein spaetzle"/>
    <property type="match status" value="1"/>
</dbReference>
<dbReference type="Proteomes" id="UP000092444">
    <property type="component" value="Unassembled WGS sequence"/>
</dbReference>
<evidence type="ECO:0000259" key="12">
    <source>
        <dbReference type="Pfam" id="PF16077"/>
    </source>
</evidence>
<dbReference type="InterPro" id="IPR000718">
    <property type="entry name" value="Peptidase_M13"/>
</dbReference>
<feature type="domain" description="Spaetzle" evidence="12">
    <location>
        <begin position="572"/>
        <end position="630"/>
    </location>
</feature>
<proteinExistence type="inferred from homology"/>